<evidence type="ECO:0000313" key="1">
    <source>
        <dbReference type="EMBL" id="KAI9914096.1"/>
    </source>
</evidence>
<gene>
    <name evidence="1" type="ORF">PsorP6_005947</name>
</gene>
<accession>A0ACC0W6Y5</accession>
<dbReference type="Proteomes" id="UP001163321">
    <property type="component" value="Chromosome 4"/>
</dbReference>
<reference evidence="1 2" key="1">
    <citation type="journal article" date="2022" name="bioRxiv">
        <title>The genome of the oomycete Peronosclerospora sorghi, a cosmopolitan pathogen of maize and sorghum, is inflated with dispersed pseudogenes.</title>
        <authorList>
            <person name="Fletcher K."/>
            <person name="Martin F."/>
            <person name="Isakeit T."/>
            <person name="Cavanaugh K."/>
            <person name="Magill C."/>
            <person name="Michelmore R."/>
        </authorList>
    </citation>
    <scope>NUCLEOTIDE SEQUENCE [LARGE SCALE GENOMIC DNA]</scope>
    <source>
        <strain evidence="1">P6</strain>
    </source>
</reference>
<dbReference type="EMBL" id="CM047583">
    <property type="protein sequence ID" value="KAI9914096.1"/>
    <property type="molecule type" value="Genomic_DNA"/>
</dbReference>
<proteinExistence type="predicted"/>
<sequence length="125" mass="14542">MQFCDALMIARFVLMRVCFCAISSIVGANQTAMGKQLEEFHSHQWTAIKMLQSNQESLSDQLKEIRSMLVNLVCLEQFFASLVRKIITWYGHQQKEQVTKQVSANEKYGRLLDDIQRDNAARWVR</sequence>
<comment type="caution">
    <text evidence="1">The sequence shown here is derived from an EMBL/GenBank/DDBJ whole genome shotgun (WGS) entry which is preliminary data.</text>
</comment>
<protein>
    <submittedName>
        <fullName evidence="1">Uncharacterized protein</fullName>
    </submittedName>
</protein>
<evidence type="ECO:0000313" key="2">
    <source>
        <dbReference type="Proteomes" id="UP001163321"/>
    </source>
</evidence>
<name>A0ACC0W6Y5_9STRA</name>
<keyword evidence="2" id="KW-1185">Reference proteome</keyword>
<organism evidence="1 2">
    <name type="scientific">Peronosclerospora sorghi</name>
    <dbReference type="NCBI Taxonomy" id="230839"/>
    <lineage>
        <taxon>Eukaryota</taxon>
        <taxon>Sar</taxon>
        <taxon>Stramenopiles</taxon>
        <taxon>Oomycota</taxon>
        <taxon>Peronosporomycetes</taxon>
        <taxon>Peronosporales</taxon>
        <taxon>Peronosporaceae</taxon>
        <taxon>Peronosclerospora</taxon>
    </lineage>
</organism>